<reference evidence="3" key="1">
    <citation type="journal article" date="2019" name="Int. J. Syst. Evol. Microbiol.">
        <title>The Global Catalogue of Microorganisms (GCM) 10K type strain sequencing project: providing services to taxonomists for standard genome sequencing and annotation.</title>
        <authorList>
            <consortium name="The Broad Institute Genomics Platform"/>
            <consortium name="The Broad Institute Genome Sequencing Center for Infectious Disease"/>
            <person name="Wu L."/>
            <person name="Ma J."/>
        </authorList>
    </citation>
    <scope>NUCLEOTIDE SEQUENCE [LARGE SCALE GENOMIC DNA]</scope>
    <source>
        <strain evidence="3">JCM 17924</strain>
    </source>
</reference>
<keyword evidence="1" id="KW-0472">Membrane</keyword>
<gene>
    <name evidence="2" type="ORF">GCM10023186_37630</name>
</gene>
<evidence type="ECO:0008006" key="4">
    <source>
        <dbReference type="Google" id="ProtNLM"/>
    </source>
</evidence>
<feature type="transmembrane region" description="Helical" evidence="1">
    <location>
        <begin position="122"/>
        <end position="143"/>
    </location>
</feature>
<comment type="caution">
    <text evidence="2">The sequence shown here is derived from an EMBL/GenBank/DDBJ whole genome shotgun (WGS) entry which is preliminary data.</text>
</comment>
<accession>A0ABP8JFH3</accession>
<keyword evidence="1" id="KW-1133">Transmembrane helix</keyword>
<organism evidence="2 3">
    <name type="scientific">Hymenobacter koreensis</name>
    <dbReference type="NCBI Taxonomy" id="1084523"/>
    <lineage>
        <taxon>Bacteria</taxon>
        <taxon>Pseudomonadati</taxon>
        <taxon>Bacteroidota</taxon>
        <taxon>Cytophagia</taxon>
        <taxon>Cytophagales</taxon>
        <taxon>Hymenobacteraceae</taxon>
        <taxon>Hymenobacter</taxon>
    </lineage>
</organism>
<evidence type="ECO:0000313" key="2">
    <source>
        <dbReference type="EMBL" id="GAA4389928.1"/>
    </source>
</evidence>
<evidence type="ECO:0000256" key="1">
    <source>
        <dbReference type="SAM" id="Phobius"/>
    </source>
</evidence>
<dbReference type="Proteomes" id="UP001500454">
    <property type="component" value="Unassembled WGS sequence"/>
</dbReference>
<sequence>MRFSSATLSLLLVLSLFLWAGMVAGISFLEAPLKFTAPNITVVLGVGIGRIVFHALNKVELTLSVVALLCAGIVRIPSRLWLVLLTVVLILLAQTFILLPALDARAITLQAGSLTPPSSQHAVYIGLELTKFVCLIVAGTLAFQATIRRAVYTSLALPVAA</sequence>
<evidence type="ECO:0000313" key="3">
    <source>
        <dbReference type="Proteomes" id="UP001500454"/>
    </source>
</evidence>
<name>A0ABP8JFH3_9BACT</name>
<keyword evidence="3" id="KW-1185">Reference proteome</keyword>
<protein>
    <recommendedName>
        <fullName evidence="4">DUF4149 domain-containing protein</fullName>
    </recommendedName>
</protein>
<dbReference type="EMBL" id="BAABHA010000015">
    <property type="protein sequence ID" value="GAA4389928.1"/>
    <property type="molecule type" value="Genomic_DNA"/>
</dbReference>
<feature type="transmembrane region" description="Helical" evidence="1">
    <location>
        <begin position="80"/>
        <end position="102"/>
    </location>
</feature>
<proteinExistence type="predicted"/>
<dbReference type="RefSeq" id="WP_345226837.1">
    <property type="nucleotide sequence ID" value="NZ_BAABHA010000015.1"/>
</dbReference>
<keyword evidence="1" id="KW-0812">Transmembrane</keyword>